<feature type="transmembrane region" description="Helical" evidence="7">
    <location>
        <begin position="48"/>
        <end position="66"/>
    </location>
</feature>
<dbReference type="Proteomes" id="UP000031563">
    <property type="component" value="Unassembled WGS sequence"/>
</dbReference>
<dbReference type="OrthoDB" id="886570at2"/>
<feature type="transmembrane region" description="Helical" evidence="7">
    <location>
        <begin position="93"/>
        <end position="112"/>
    </location>
</feature>
<evidence type="ECO:0000313" key="8">
    <source>
        <dbReference type="EMBL" id="KKB34381.1"/>
    </source>
</evidence>
<keyword evidence="4 7" id="KW-0812">Transmembrane</keyword>
<organism evidence="8 9">
    <name type="scientific">Bacillus thermotolerans</name>
    <name type="common">Quasibacillus thermotolerans</name>
    <dbReference type="NCBI Taxonomy" id="1221996"/>
    <lineage>
        <taxon>Bacteria</taxon>
        <taxon>Bacillati</taxon>
        <taxon>Bacillota</taxon>
        <taxon>Bacilli</taxon>
        <taxon>Bacillales</taxon>
        <taxon>Bacillaceae</taxon>
        <taxon>Bacillus</taxon>
    </lineage>
</organism>
<comment type="subcellular location">
    <subcellularLocation>
        <location evidence="1">Cell membrane</location>
        <topology evidence="1">Multi-pass membrane protein</topology>
    </subcellularLocation>
</comment>
<accession>A0A0F5HM66</accession>
<dbReference type="AlphaFoldDB" id="A0A0F5HM66"/>
<name>A0A0F5HM66_BACTR</name>
<dbReference type="EMBL" id="JWIR02000086">
    <property type="protein sequence ID" value="KKB34381.1"/>
    <property type="molecule type" value="Genomic_DNA"/>
</dbReference>
<feature type="transmembrane region" description="Helical" evidence="7">
    <location>
        <begin position="71"/>
        <end position="87"/>
    </location>
</feature>
<comment type="similarity">
    <text evidence="2">Belongs to the DoxX family.</text>
</comment>
<dbReference type="PANTHER" id="PTHR33452:SF1">
    <property type="entry name" value="INNER MEMBRANE PROTEIN YPHA-RELATED"/>
    <property type="match status" value="1"/>
</dbReference>
<evidence type="ECO:0000256" key="1">
    <source>
        <dbReference type="ARBA" id="ARBA00004651"/>
    </source>
</evidence>
<sequence length="146" mass="15544">MMNTQEAGTLLLRLVLGFTFLVHGVDKYRNGLADFAAGFPDMGLPSFAGYLIASIELVGGAALLLGIATRLFAGLLACVMVGAIVFVKLPEGFIGGYEFNIVLLAMAIYLVLNGSRLLSLDAGLWPVTSRSSQSVYHSKSLNKRTS</sequence>
<keyword evidence="3" id="KW-1003">Cell membrane</keyword>
<dbReference type="STRING" id="1221996.QY95_03992"/>
<protein>
    <submittedName>
        <fullName evidence="8">Membrane protein</fullName>
    </submittedName>
</protein>
<dbReference type="GO" id="GO:0005886">
    <property type="term" value="C:plasma membrane"/>
    <property type="evidence" value="ECO:0007669"/>
    <property type="project" value="UniProtKB-SubCell"/>
</dbReference>
<evidence type="ECO:0000256" key="6">
    <source>
        <dbReference type="ARBA" id="ARBA00023136"/>
    </source>
</evidence>
<evidence type="ECO:0000256" key="3">
    <source>
        <dbReference type="ARBA" id="ARBA00022475"/>
    </source>
</evidence>
<keyword evidence="6 7" id="KW-0472">Membrane</keyword>
<keyword evidence="5 7" id="KW-1133">Transmembrane helix</keyword>
<proteinExistence type="inferred from homology"/>
<evidence type="ECO:0000313" key="9">
    <source>
        <dbReference type="Proteomes" id="UP000031563"/>
    </source>
</evidence>
<reference evidence="8" key="1">
    <citation type="submission" date="2015-02" db="EMBL/GenBank/DDBJ databases">
        <title>Genome Assembly of Bacillaceae bacterium MTCC 8252.</title>
        <authorList>
            <person name="Verma A."/>
            <person name="Khatri I."/>
            <person name="Mual P."/>
            <person name="Subramanian S."/>
            <person name="Krishnamurthi S."/>
        </authorList>
    </citation>
    <scope>NUCLEOTIDE SEQUENCE [LARGE SCALE GENOMIC DNA]</scope>
    <source>
        <strain evidence="8">MTCC 8252</strain>
    </source>
</reference>
<dbReference type="Pfam" id="PF07681">
    <property type="entry name" value="DoxX"/>
    <property type="match status" value="1"/>
</dbReference>
<evidence type="ECO:0000256" key="4">
    <source>
        <dbReference type="ARBA" id="ARBA00022692"/>
    </source>
</evidence>
<dbReference type="PANTHER" id="PTHR33452">
    <property type="entry name" value="OXIDOREDUCTASE CATD-RELATED"/>
    <property type="match status" value="1"/>
</dbReference>
<evidence type="ECO:0000256" key="2">
    <source>
        <dbReference type="ARBA" id="ARBA00006679"/>
    </source>
</evidence>
<dbReference type="InterPro" id="IPR051907">
    <property type="entry name" value="DoxX-like_oxidoreductase"/>
</dbReference>
<dbReference type="InterPro" id="IPR032808">
    <property type="entry name" value="DoxX"/>
</dbReference>
<gene>
    <name evidence="8" type="ORF">QY95_03992</name>
</gene>
<comment type="caution">
    <text evidence="8">The sequence shown here is derived from an EMBL/GenBank/DDBJ whole genome shotgun (WGS) entry which is preliminary data.</text>
</comment>
<evidence type="ECO:0000256" key="5">
    <source>
        <dbReference type="ARBA" id="ARBA00022989"/>
    </source>
</evidence>
<dbReference type="RefSeq" id="WP_040037892.1">
    <property type="nucleotide sequence ID" value="NZ_JWIQ02000099.1"/>
</dbReference>
<keyword evidence="9" id="KW-1185">Reference proteome</keyword>
<evidence type="ECO:0000256" key="7">
    <source>
        <dbReference type="SAM" id="Phobius"/>
    </source>
</evidence>